<dbReference type="RefSeq" id="WP_211300366.1">
    <property type="nucleotide sequence ID" value="NZ_PJMW01000002.1"/>
</dbReference>
<dbReference type="InterPro" id="IPR011944">
    <property type="entry name" value="Steroid_delta5-4_isomerase"/>
</dbReference>
<dbReference type="InterPro" id="IPR027843">
    <property type="entry name" value="DUF4440"/>
</dbReference>
<keyword evidence="3" id="KW-1185">Reference proteome</keyword>
<proteinExistence type="predicted"/>
<dbReference type="AlphaFoldDB" id="A0A2N3VAV8"/>
<comment type="caution">
    <text evidence="2">The sequence shown here is derived from an EMBL/GenBank/DDBJ whole genome shotgun (WGS) entry which is preliminary data.</text>
</comment>
<feature type="domain" description="DUF4440" evidence="1">
    <location>
        <begin position="25"/>
        <end position="136"/>
    </location>
</feature>
<evidence type="ECO:0000313" key="3">
    <source>
        <dbReference type="Proteomes" id="UP000233766"/>
    </source>
</evidence>
<dbReference type="SUPFAM" id="SSF54427">
    <property type="entry name" value="NTF2-like"/>
    <property type="match status" value="1"/>
</dbReference>
<name>A0A2N3VAV8_9NOCA</name>
<accession>A0A2N3VAV8</accession>
<gene>
    <name evidence="2" type="ORF">ATK86_3141</name>
</gene>
<sequence length="149" mass="16190">MSTNMVQRPVVEDNTVDHTADIAAIRRIVTDTQTAYNTNDAELMTAQFTANAVVGNAVGKLISGHDALLTANRQGLAGFLKDEYVRYDVVEVTFLRPDVAIAHKTARATTADGTLIDTEPAMVALYVLVKEDGQWWTAARQNTLVPSAK</sequence>
<dbReference type="InterPro" id="IPR032710">
    <property type="entry name" value="NTF2-like_dom_sf"/>
</dbReference>
<dbReference type="EMBL" id="PJMW01000002">
    <property type="protein sequence ID" value="PKV78760.1"/>
    <property type="molecule type" value="Genomic_DNA"/>
</dbReference>
<dbReference type="Proteomes" id="UP000233766">
    <property type="component" value="Unassembled WGS sequence"/>
</dbReference>
<protein>
    <submittedName>
        <fullName evidence="2">Uncharacterized protein (TIGR02246 family)</fullName>
    </submittedName>
</protein>
<evidence type="ECO:0000313" key="2">
    <source>
        <dbReference type="EMBL" id="PKV78760.1"/>
    </source>
</evidence>
<reference evidence="2 3" key="1">
    <citation type="submission" date="2017-12" db="EMBL/GenBank/DDBJ databases">
        <title>Sequencing the genomes of 1000 Actinobacteria strains.</title>
        <authorList>
            <person name="Klenk H.-P."/>
        </authorList>
    </citation>
    <scope>NUCLEOTIDE SEQUENCE [LARGE SCALE GENOMIC DNA]</scope>
    <source>
        <strain evidence="2 3">DSM 44489</strain>
    </source>
</reference>
<dbReference type="Gene3D" id="3.10.450.50">
    <property type="match status" value="1"/>
</dbReference>
<evidence type="ECO:0000259" key="1">
    <source>
        <dbReference type="Pfam" id="PF14534"/>
    </source>
</evidence>
<dbReference type="NCBIfam" id="TIGR02246">
    <property type="entry name" value="SgcJ/EcaC family oxidoreductase"/>
    <property type="match status" value="1"/>
</dbReference>
<organism evidence="2 3">
    <name type="scientific">Nocardia fluminea</name>
    <dbReference type="NCBI Taxonomy" id="134984"/>
    <lineage>
        <taxon>Bacteria</taxon>
        <taxon>Bacillati</taxon>
        <taxon>Actinomycetota</taxon>
        <taxon>Actinomycetes</taxon>
        <taxon>Mycobacteriales</taxon>
        <taxon>Nocardiaceae</taxon>
        <taxon>Nocardia</taxon>
    </lineage>
</organism>
<dbReference type="Pfam" id="PF14534">
    <property type="entry name" value="DUF4440"/>
    <property type="match status" value="1"/>
</dbReference>